<accession>A0ABZ2UWJ3</accession>
<dbReference type="Proteomes" id="UP001483337">
    <property type="component" value="Chromosome"/>
</dbReference>
<reference evidence="1 2" key="1">
    <citation type="submission" date="2024-04" db="EMBL/GenBank/DDBJ databases">
        <title>Okeanomitos corallinicola gen. &amp; sp. nov. (Nostocales, Cyanobacteria), a new toxic marine heterocyst-forming cyanobacterium from a coral reef.</title>
        <authorList>
            <person name="Li H."/>
            <person name="Li R."/>
            <person name="Kang J."/>
            <person name="Hii K.S."/>
            <person name="Mohamed H.F."/>
            <person name="Xu X."/>
            <person name="Luo Z."/>
        </authorList>
    </citation>
    <scope>NUCLEOTIDE SEQUENCE [LARGE SCALE GENOMIC DNA]</scope>
    <source>
        <strain evidence="1 2">TIOX110</strain>
    </source>
</reference>
<gene>
    <name evidence="1" type="ORF">WJM97_06530</name>
</gene>
<dbReference type="EMBL" id="CP150886">
    <property type="protein sequence ID" value="WZB89334.1"/>
    <property type="molecule type" value="Genomic_DNA"/>
</dbReference>
<proteinExistence type="predicted"/>
<keyword evidence="2" id="KW-1185">Reference proteome</keyword>
<sequence length="201" mass="24032">MDNYQVNNENHNDIPKEVIELFRKQWIKFNDEQKNDILQGNAQLRVNCFYPKAVKKKDISSRKPIDIDKNHQNENLDYTQLSQRLDQLNSKEEGLDFLKSSFPTKKSLESFAKFLKISTQKQNLQELRESIVSATIGYRLTIQFIEKRRRPKLEDEFLDENEKFTQVVKFCIFIDLELYFLLHIELLLVQLFHYSHLSDQT</sequence>
<protein>
    <submittedName>
        <fullName evidence="1">Uncharacterized protein</fullName>
    </submittedName>
</protein>
<organism evidence="1 2">
    <name type="scientific">Okeanomitos corallinicola TIOX110</name>
    <dbReference type="NCBI Taxonomy" id="3133117"/>
    <lineage>
        <taxon>Bacteria</taxon>
        <taxon>Bacillati</taxon>
        <taxon>Cyanobacteriota</taxon>
        <taxon>Cyanophyceae</taxon>
        <taxon>Nostocales</taxon>
        <taxon>Aphanizomenonaceae</taxon>
        <taxon>Okeanomitos</taxon>
    </lineage>
</organism>
<evidence type="ECO:0000313" key="1">
    <source>
        <dbReference type="EMBL" id="WZB89334.1"/>
    </source>
</evidence>
<dbReference type="RefSeq" id="WP_353932236.1">
    <property type="nucleotide sequence ID" value="NZ_CP150886.1"/>
</dbReference>
<name>A0ABZ2UWJ3_9CYAN</name>
<evidence type="ECO:0000313" key="2">
    <source>
        <dbReference type="Proteomes" id="UP001483337"/>
    </source>
</evidence>